<dbReference type="Proteomes" id="UP000298138">
    <property type="component" value="Unassembled WGS sequence"/>
</dbReference>
<dbReference type="PRINTS" id="PR00061">
    <property type="entry name" value="RIBOSOMALL19"/>
</dbReference>
<dbReference type="Pfam" id="PF01245">
    <property type="entry name" value="Ribosomal_L19"/>
    <property type="match status" value="1"/>
</dbReference>
<organism evidence="4 5">
    <name type="scientific">Ascodesmis nigricans</name>
    <dbReference type="NCBI Taxonomy" id="341454"/>
    <lineage>
        <taxon>Eukaryota</taxon>
        <taxon>Fungi</taxon>
        <taxon>Dikarya</taxon>
        <taxon>Ascomycota</taxon>
        <taxon>Pezizomycotina</taxon>
        <taxon>Pezizomycetes</taxon>
        <taxon>Pezizales</taxon>
        <taxon>Ascodesmidaceae</taxon>
        <taxon>Ascodesmis</taxon>
    </lineage>
</organism>
<evidence type="ECO:0000313" key="5">
    <source>
        <dbReference type="Proteomes" id="UP000298138"/>
    </source>
</evidence>
<evidence type="ECO:0000256" key="1">
    <source>
        <dbReference type="ARBA" id="ARBA00005781"/>
    </source>
</evidence>
<dbReference type="GO" id="GO:0006412">
    <property type="term" value="P:translation"/>
    <property type="evidence" value="ECO:0007669"/>
    <property type="project" value="InterPro"/>
</dbReference>
<comment type="similarity">
    <text evidence="1">Belongs to the bacterial ribosomal protein bL19 family.</text>
</comment>
<gene>
    <name evidence="4" type="ORF">EX30DRAFT_303665</name>
</gene>
<protein>
    <recommendedName>
        <fullName evidence="6">Ribosomal protein L19</fullName>
    </recommendedName>
</protein>
<evidence type="ECO:0000313" key="4">
    <source>
        <dbReference type="EMBL" id="TGZ83025.1"/>
    </source>
</evidence>
<dbReference type="InterPro" id="IPR001857">
    <property type="entry name" value="Ribosomal_bL19"/>
</dbReference>
<evidence type="ECO:0008006" key="6">
    <source>
        <dbReference type="Google" id="ProtNLM"/>
    </source>
</evidence>
<dbReference type="InterPro" id="IPR008991">
    <property type="entry name" value="Translation_prot_SH3-like_sf"/>
</dbReference>
<proteinExistence type="inferred from homology"/>
<dbReference type="Gene3D" id="2.30.30.790">
    <property type="match status" value="1"/>
</dbReference>
<evidence type="ECO:0000256" key="3">
    <source>
        <dbReference type="ARBA" id="ARBA00023274"/>
    </source>
</evidence>
<keyword evidence="3" id="KW-0687">Ribonucleoprotein</keyword>
<sequence>LPRRDIKIQPPVPSLVTKDPFGDFTTKQLAILDPTGNRQKMFARKNKDAVGAGDVIQIRRKNGEPFAGVILNIRRRGVDTAVLLRNQLTRVGVEMWFKVFSPMIEGIDMVKKREKRARRAKLYYLRKAEHDIGSVQNMVAVFTRQRAMLGGTRAGSNKKKPGRFVSKKY</sequence>
<reference evidence="4 5" key="1">
    <citation type="submission" date="2019-04" db="EMBL/GenBank/DDBJ databases">
        <title>Comparative genomics and transcriptomics to analyze fruiting body development in filamentous ascomycetes.</title>
        <authorList>
            <consortium name="DOE Joint Genome Institute"/>
            <person name="Lutkenhaus R."/>
            <person name="Traeger S."/>
            <person name="Breuer J."/>
            <person name="Kuo A."/>
            <person name="Lipzen A."/>
            <person name="Pangilinan J."/>
            <person name="Dilworth D."/>
            <person name="Sandor L."/>
            <person name="Poggeler S."/>
            <person name="Barry K."/>
            <person name="Grigoriev I.V."/>
            <person name="Nowrousian M."/>
        </authorList>
    </citation>
    <scope>NUCLEOTIDE SEQUENCE [LARGE SCALE GENOMIC DNA]</scope>
    <source>
        <strain evidence="4 5">CBS 389.68</strain>
    </source>
</reference>
<keyword evidence="5" id="KW-1185">Reference proteome</keyword>
<name>A0A4V3SJ89_9PEZI</name>
<dbReference type="PANTHER" id="PTHR15680">
    <property type="entry name" value="RIBOSOMAL PROTEIN L19"/>
    <property type="match status" value="1"/>
</dbReference>
<keyword evidence="2" id="KW-0689">Ribosomal protein</keyword>
<dbReference type="InParanoid" id="A0A4V3SJ89"/>
<dbReference type="OrthoDB" id="432645at2759"/>
<dbReference type="EMBL" id="ML220114">
    <property type="protein sequence ID" value="TGZ83025.1"/>
    <property type="molecule type" value="Genomic_DNA"/>
</dbReference>
<dbReference type="AlphaFoldDB" id="A0A4V3SJ89"/>
<dbReference type="SUPFAM" id="SSF50104">
    <property type="entry name" value="Translation proteins SH3-like domain"/>
    <property type="match status" value="1"/>
</dbReference>
<feature type="non-terminal residue" evidence="4">
    <location>
        <position position="1"/>
    </location>
</feature>
<dbReference type="InterPro" id="IPR038657">
    <property type="entry name" value="Ribosomal_bL19_sf"/>
</dbReference>
<dbReference type="FunCoup" id="A0A4V3SJ89">
    <property type="interactions" value="227"/>
</dbReference>
<dbReference type="STRING" id="341454.A0A4V3SJ89"/>
<dbReference type="GO" id="GO:0005762">
    <property type="term" value="C:mitochondrial large ribosomal subunit"/>
    <property type="evidence" value="ECO:0007669"/>
    <property type="project" value="TreeGrafter"/>
</dbReference>
<dbReference type="GO" id="GO:0003735">
    <property type="term" value="F:structural constituent of ribosome"/>
    <property type="evidence" value="ECO:0007669"/>
    <property type="project" value="InterPro"/>
</dbReference>
<accession>A0A4V3SJ89</accession>
<dbReference type="PANTHER" id="PTHR15680:SF9">
    <property type="entry name" value="LARGE RIBOSOMAL SUBUNIT PROTEIN BL19M"/>
    <property type="match status" value="1"/>
</dbReference>
<evidence type="ECO:0000256" key="2">
    <source>
        <dbReference type="ARBA" id="ARBA00022980"/>
    </source>
</evidence>